<dbReference type="Proteomes" id="UP000182241">
    <property type="component" value="Unassembled WGS sequence"/>
</dbReference>
<dbReference type="AlphaFoldDB" id="A0A1H4PJT8"/>
<dbReference type="InterPro" id="IPR004176">
    <property type="entry name" value="Clp_R_N"/>
</dbReference>
<dbReference type="EMBL" id="FNSA01000003">
    <property type="protein sequence ID" value="SEC07620.1"/>
    <property type="molecule type" value="Genomic_DNA"/>
</dbReference>
<organism evidence="3 4">
    <name type="scientific">Tsukamurella tyrosinosolvens</name>
    <dbReference type="NCBI Taxonomy" id="57704"/>
    <lineage>
        <taxon>Bacteria</taxon>
        <taxon>Bacillati</taxon>
        <taxon>Actinomycetota</taxon>
        <taxon>Actinomycetes</taxon>
        <taxon>Mycobacteriales</taxon>
        <taxon>Tsukamurellaceae</taxon>
        <taxon>Tsukamurella</taxon>
    </lineage>
</organism>
<dbReference type="SUPFAM" id="SSF81923">
    <property type="entry name" value="Double Clp-N motif"/>
    <property type="match status" value="1"/>
</dbReference>
<sequence length="245" mass="25860">MPQNDPVSLDALIRTVHALHPDGDALAHLGDAVAVAAHLGETADHLVGHFVDQARRSGATWTSIGESMGMTKQAAQQRSAPPSIDPSALIDATGSPYSRFTPRARSVVVAAQDEAREAGSPTIDTDHLLLGLFREPEGIAARLLLGRGITEEAVTEAVLHRHISTTDTTESPELIPFSPAAKKAVEMVLREALRLGHNYVGTEHILLGILAEGTGPGAAFLIERGVDHATIDAAVREVLSAYTEG</sequence>
<evidence type="ECO:0000256" key="1">
    <source>
        <dbReference type="PROSITE-ProRule" id="PRU01251"/>
    </source>
</evidence>
<dbReference type="Gene3D" id="1.10.1780.10">
    <property type="entry name" value="Clp, N-terminal domain"/>
    <property type="match status" value="1"/>
</dbReference>
<dbReference type="InterPro" id="IPR044217">
    <property type="entry name" value="CLPT1/2"/>
</dbReference>
<dbReference type="STRING" id="57704.SAMN04489793_1466"/>
<reference evidence="4" key="1">
    <citation type="submission" date="2016-10" db="EMBL/GenBank/DDBJ databases">
        <authorList>
            <person name="Varghese N."/>
            <person name="Submissions S."/>
        </authorList>
    </citation>
    <scope>NUCLEOTIDE SEQUENCE [LARGE SCALE GENOMIC DNA]</scope>
    <source>
        <strain evidence="4">DSM 44234</strain>
    </source>
</reference>
<accession>A0A1H4PJT8</accession>
<evidence type="ECO:0000259" key="2">
    <source>
        <dbReference type="PROSITE" id="PS51903"/>
    </source>
</evidence>
<keyword evidence="1" id="KW-0677">Repeat</keyword>
<dbReference type="OrthoDB" id="3290891at2"/>
<dbReference type="PROSITE" id="PS51903">
    <property type="entry name" value="CLP_R"/>
    <property type="match status" value="1"/>
</dbReference>
<dbReference type="PANTHER" id="PTHR47016:SF5">
    <property type="entry name" value="CLP DOMAIN SUPERFAMILY PROTEIN"/>
    <property type="match status" value="1"/>
</dbReference>
<proteinExistence type="predicted"/>
<evidence type="ECO:0000313" key="4">
    <source>
        <dbReference type="Proteomes" id="UP000182241"/>
    </source>
</evidence>
<dbReference type="PANTHER" id="PTHR47016">
    <property type="entry name" value="ATP-DEPENDENT CLP PROTEASE ATP-BINDING SUBUNIT CLPT1, CHLOROPLASTIC"/>
    <property type="match status" value="1"/>
</dbReference>
<feature type="domain" description="Clp R" evidence="2">
    <location>
        <begin position="97"/>
        <end position="241"/>
    </location>
</feature>
<dbReference type="RefSeq" id="WP_068741080.1">
    <property type="nucleotide sequence ID" value="NZ_CP019066.1"/>
</dbReference>
<gene>
    <name evidence="3" type="ORF">SAMN04489793_1466</name>
</gene>
<name>A0A1H4PJT8_TSUTY</name>
<keyword evidence="4" id="KW-1185">Reference proteome</keyword>
<dbReference type="InterPro" id="IPR036628">
    <property type="entry name" value="Clp_N_dom_sf"/>
</dbReference>
<protein>
    <submittedName>
        <fullName evidence="3">Clp amino terminal domain-containing protein, pathogenicity island component</fullName>
    </submittedName>
</protein>
<dbReference type="Pfam" id="PF02861">
    <property type="entry name" value="Clp_N"/>
    <property type="match status" value="1"/>
</dbReference>
<dbReference type="KEGG" id="tsm:ASU32_06195"/>
<evidence type="ECO:0000313" key="3">
    <source>
        <dbReference type="EMBL" id="SEC07620.1"/>
    </source>
</evidence>